<accession>A0A4Y1ZX79</accession>
<dbReference type="AlphaFoldDB" id="A0A4Y1ZX79"/>
<gene>
    <name evidence="1" type="ORF">AVEN_115081_1</name>
</gene>
<name>A0A4Y1ZX79_ARAVE</name>
<dbReference type="Proteomes" id="UP000499080">
    <property type="component" value="Unassembled WGS sequence"/>
</dbReference>
<sequence length="157" mass="18149">MNRTRDLSFSAIFSHQAGRVSALGLTNLKVFSLDSLLFSGLEHIYNHKRYDHVNITEVGEKSHKKPISCDELIDFLIEWGSINVNLSCENESLTIKNTQERVAKFGPTPRLDEYRNFNSFKYMGRNKGKFCCKDANMVYEITIERQCYSVKAREKVL</sequence>
<reference evidence="1 2" key="1">
    <citation type="journal article" date="2019" name="Sci. Rep.">
        <title>Orb-weaving spider Araneus ventricosus genome elucidates the spidroin gene catalogue.</title>
        <authorList>
            <person name="Kono N."/>
            <person name="Nakamura H."/>
            <person name="Ohtoshi R."/>
            <person name="Moran D.A.P."/>
            <person name="Shinohara A."/>
            <person name="Yoshida Y."/>
            <person name="Fujiwara M."/>
            <person name="Mori M."/>
            <person name="Tomita M."/>
            <person name="Arakawa K."/>
        </authorList>
    </citation>
    <scope>NUCLEOTIDE SEQUENCE [LARGE SCALE GENOMIC DNA]</scope>
</reference>
<evidence type="ECO:0000313" key="1">
    <source>
        <dbReference type="EMBL" id="GBL72068.1"/>
    </source>
</evidence>
<organism evidence="1 2">
    <name type="scientific">Araneus ventricosus</name>
    <name type="common">Orbweaver spider</name>
    <name type="synonym">Epeira ventricosa</name>
    <dbReference type="NCBI Taxonomy" id="182803"/>
    <lineage>
        <taxon>Eukaryota</taxon>
        <taxon>Metazoa</taxon>
        <taxon>Ecdysozoa</taxon>
        <taxon>Arthropoda</taxon>
        <taxon>Chelicerata</taxon>
        <taxon>Arachnida</taxon>
        <taxon>Araneae</taxon>
        <taxon>Araneomorphae</taxon>
        <taxon>Entelegynae</taxon>
        <taxon>Araneoidea</taxon>
        <taxon>Araneidae</taxon>
        <taxon>Araneus</taxon>
    </lineage>
</organism>
<keyword evidence="2" id="KW-1185">Reference proteome</keyword>
<proteinExistence type="predicted"/>
<protein>
    <submittedName>
        <fullName evidence="1">Uncharacterized protein</fullName>
    </submittedName>
</protein>
<comment type="caution">
    <text evidence="1">The sequence shown here is derived from an EMBL/GenBank/DDBJ whole genome shotgun (WGS) entry which is preliminary data.</text>
</comment>
<evidence type="ECO:0000313" key="2">
    <source>
        <dbReference type="Proteomes" id="UP000499080"/>
    </source>
</evidence>
<dbReference type="EMBL" id="BGPR01000001">
    <property type="protein sequence ID" value="GBL72068.1"/>
    <property type="molecule type" value="Genomic_DNA"/>
</dbReference>